<dbReference type="InterPro" id="IPR000868">
    <property type="entry name" value="Isochorismatase-like_dom"/>
</dbReference>
<evidence type="ECO:0000313" key="3">
    <source>
        <dbReference type="EMBL" id="GAA3965060.1"/>
    </source>
</evidence>
<dbReference type="SUPFAM" id="SSF52499">
    <property type="entry name" value="Isochorismatase-like hydrolases"/>
    <property type="match status" value="1"/>
</dbReference>
<dbReference type="CDD" id="cd01014">
    <property type="entry name" value="nicotinamidase_related"/>
    <property type="match status" value="1"/>
</dbReference>
<dbReference type="Gene3D" id="3.40.50.850">
    <property type="entry name" value="Isochorismatase-like"/>
    <property type="match status" value="1"/>
</dbReference>
<sequence>MTNTFNQNFALILIDVQKAFNQTAHWGEERNNPCAEKNMAKLLSYWREKNFPVVHIQHNSISTDSPLKVGEPGHEFMDFACPRDCETIITKEVNSAFIGTNLLSQLNSMGVHRILFAGFTTDHCVSSSVRMAANYGYEVFVAADATVTFSKLGFDGQHYTAEQVHQISLVSLQHEFAEIIDSVDIIEKLDAQ</sequence>
<evidence type="ECO:0000313" key="4">
    <source>
        <dbReference type="Proteomes" id="UP001501081"/>
    </source>
</evidence>
<dbReference type="PANTHER" id="PTHR43540">
    <property type="entry name" value="PEROXYUREIDOACRYLATE/UREIDOACRYLATE AMIDOHYDROLASE-RELATED"/>
    <property type="match status" value="1"/>
</dbReference>
<feature type="domain" description="Isochorismatase-like" evidence="2">
    <location>
        <begin position="10"/>
        <end position="182"/>
    </location>
</feature>
<dbReference type="EMBL" id="BAABAK010000009">
    <property type="protein sequence ID" value="GAA3965060.1"/>
    <property type="molecule type" value="Genomic_DNA"/>
</dbReference>
<evidence type="ECO:0000259" key="2">
    <source>
        <dbReference type="Pfam" id="PF00857"/>
    </source>
</evidence>
<evidence type="ECO:0000256" key="1">
    <source>
        <dbReference type="ARBA" id="ARBA00022801"/>
    </source>
</evidence>
<dbReference type="PANTHER" id="PTHR43540:SF1">
    <property type="entry name" value="ISOCHORISMATASE HYDROLASE"/>
    <property type="match status" value="1"/>
</dbReference>
<accession>A0ABP7PG07</accession>
<dbReference type="Pfam" id="PF00857">
    <property type="entry name" value="Isochorismatase"/>
    <property type="match status" value="1"/>
</dbReference>
<dbReference type="Proteomes" id="UP001501081">
    <property type="component" value="Unassembled WGS sequence"/>
</dbReference>
<proteinExistence type="predicted"/>
<protein>
    <submittedName>
        <fullName evidence="3">Cysteine hydrolase family protein</fullName>
    </submittedName>
</protein>
<dbReference type="InterPro" id="IPR050272">
    <property type="entry name" value="Isochorismatase-like_hydrls"/>
</dbReference>
<organism evidence="3 4">
    <name type="scientific">Pedobacter ginsengiterrae</name>
    <dbReference type="NCBI Taxonomy" id="871696"/>
    <lineage>
        <taxon>Bacteria</taxon>
        <taxon>Pseudomonadati</taxon>
        <taxon>Bacteroidota</taxon>
        <taxon>Sphingobacteriia</taxon>
        <taxon>Sphingobacteriales</taxon>
        <taxon>Sphingobacteriaceae</taxon>
        <taxon>Pedobacter</taxon>
    </lineage>
</organism>
<name>A0ABP7PG07_9SPHI</name>
<keyword evidence="1 3" id="KW-0378">Hydrolase</keyword>
<dbReference type="InterPro" id="IPR036380">
    <property type="entry name" value="Isochorismatase-like_sf"/>
</dbReference>
<reference evidence="4" key="1">
    <citation type="journal article" date="2019" name="Int. J. Syst. Evol. Microbiol.">
        <title>The Global Catalogue of Microorganisms (GCM) 10K type strain sequencing project: providing services to taxonomists for standard genome sequencing and annotation.</title>
        <authorList>
            <consortium name="The Broad Institute Genomics Platform"/>
            <consortium name="The Broad Institute Genome Sequencing Center for Infectious Disease"/>
            <person name="Wu L."/>
            <person name="Ma J."/>
        </authorList>
    </citation>
    <scope>NUCLEOTIDE SEQUENCE [LARGE SCALE GENOMIC DNA]</scope>
    <source>
        <strain evidence="4">JCM 17338</strain>
    </source>
</reference>
<dbReference type="GO" id="GO:0016787">
    <property type="term" value="F:hydrolase activity"/>
    <property type="evidence" value="ECO:0007669"/>
    <property type="project" value="UniProtKB-KW"/>
</dbReference>
<keyword evidence="4" id="KW-1185">Reference proteome</keyword>
<dbReference type="RefSeq" id="WP_344766357.1">
    <property type="nucleotide sequence ID" value="NZ_BAABAK010000009.1"/>
</dbReference>
<gene>
    <name evidence="3" type="ORF">GCM10022246_17680</name>
</gene>
<comment type="caution">
    <text evidence="3">The sequence shown here is derived from an EMBL/GenBank/DDBJ whole genome shotgun (WGS) entry which is preliminary data.</text>
</comment>